<evidence type="ECO:0000256" key="5">
    <source>
        <dbReference type="ARBA" id="ARBA00036066"/>
    </source>
</evidence>
<name>A0A183IG49_9BILA</name>
<feature type="domain" description="FAD dependent oxidoreductase" evidence="9">
    <location>
        <begin position="5"/>
        <end position="380"/>
    </location>
</feature>
<comment type="cofactor">
    <cofactor evidence="1">
        <name>FAD</name>
        <dbReference type="ChEBI" id="CHEBI:57692"/>
    </cofactor>
</comment>
<dbReference type="EMBL" id="UZAM01007312">
    <property type="protein sequence ID" value="VDO98242.1"/>
    <property type="molecule type" value="Genomic_DNA"/>
</dbReference>
<gene>
    <name evidence="10" type="ORF">SBAD_LOCUS2593</name>
</gene>
<evidence type="ECO:0000256" key="4">
    <source>
        <dbReference type="ARBA" id="ARBA00023002"/>
    </source>
</evidence>
<dbReference type="InterPro" id="IPR036188">
    <property type="entry name" value="FAD/NAD-bd_sf"/>
</dbReference>
<dbReference type="WBParaSite" id="SBAD_0000272301-mRNA-1">
    <property type="protein sequence ID" value="SBAD_0000272301-mRNA-1"/>
    <property type="gene ID" value="SBAD_0000272301"/>
</dbReference>
<dbReference type="PANTHER" id="PTHR43104:SF2">
    <property type="entry name" value="L-2-HYDROXYGLUTARATE DEHYDROGENASE, MITOCHONDRIAL"/>
    <property type="match status" value="1"/>
</dbReference>
<evidence type="ECO:0000313" key="10">
    <source>
        <dbReference type="EMBL" id="VDO98242.1"/>
    </source>
</evidence>
<accession>A0A183IG49</accession>
<protein>
    <recommendedName>
        <fullName evidence="8">L-2-hydroxyglutarate dehydrogenase, mitochondrial</fullName>
        <ecNumber evidence="7">1.1.99.2</ecNumber>
    </recommendedName>
</protein>
<proteinExistence type="inferred from homology"/>
<dbReference type="EC" id="1.1.99.2" evidence="7"/>
<dbReference type="Proteomes" id="UP000270296">
    <property type="component" value="Unassembled WGS sequence"/>
</dbReference>
<keyword evidence="4" id="KW-0560">Oxidoreductase</keyword>
<evidence type="ECO:0000313" key="11">
    <source>
        <dbReference type="Proteomes" id="UP000270296"/>
    </source>
</evidence>
<dbReference type="Gene3D" id="3.30.9.10">
    <property type="entry name" value="D-Amino Acid Oxidase, subunit A, domain 2"/>
    <property type="match status" value="2"/>
</dbReference>
<dbReference type="InterPro" id="IPR006076">
    <property type="entry name" value="FAD-dep_OxRdtase"/>
</dbReference>
<evidence type="ECO:0000313" key="12">
    <source>
        <dbReference type="WBParaSite" id="SBAD_0000272301-mRNA-1"/>
    </source>
</evidence>
<evidence type="ECO:0000256" key="6">
    <source>
        <dbReference type="ARBA" id="ARBA00037941"/>
    </source>
</evidence>
<organism evidence="12">
    <name type="scientific">Soboliphyme baturini</name>
    <dbReference type="NCBI Taxonomy" id="241478"/>
    <lineage>
        <taxon>Eukaryota</taxon>
        <taxon>Metazoa</taxon>
        <taxon>Ecdysozoa</taxon>
        <taxon>Nematoda</taxon>
        <taxon>Enoplea</taxon>
        <taxon>Dorylaimia</taxon>
        <taxon>Dioctophymatida</taxon>
        <taxon>Dioctophymatoidea</taxon>
        <taxon>Soboliphymatidae</taxon>
        <taxon>Soboliphyme</taxon>
    </lineage>
</organism>
<evidence type="ECO:0000256" key="8">
    <source>
        <dbReference type="ARBA" id="ARBA00041137"/>
    </source>
</evidence>
<comment type="catalytic activity">
    <reaction evidence="5">
        <text>(S)-2-hydroxyglutarate + A = 2-oxoglutarate + AH2</text>
        <dbReference type="Rhea" id="RHEA:21252"/>
        <dbReference type="ChEBI" id="CHEBI:13193"/>
        <dbReference type="ChEBI" id="CHEBI:16782"/>
        <dbReference type="ChEBI" id="CHEBI:16810"/>
        <dbReference type="ChEBI" id="CHEBI:17499"/>
        <dbReference type="EC" id="1.1.99.2"/>
    </reaction>
</comment>
<dbReference type="OrthoDB" id="498204at2759"/>
<keyword evidence="3" id="KW-0274">FAD</keyword>
<reference evidence="10 11" key="2">
    <citation type="submission" date="2018-11" db="EMBL/GenBank/DDBJ databases">
        <authorList>
            <consortium name="Pathogen Informatics"/>
        </authorList>
    </citation>
    <scope>NUCLEOTIDE SEQUENCE [LARGE SCALE GENOMIC DNA]</scope>
</reference>
<dbReference type="NCBIfam" id="NF008726">
    <property type="entry name" value="PRK11728.1"/>
    <property type="match status" value="1"/>
</dbReference>
<dbReference type="GO" id="GO:0047545">
    <property type="term" value="F:(S)-2-hydroxyglutarate dehydrogenase activity"/>
    <property type="evidence" value="ECO:0007669"/>
    <property type="project" value="UniProtKB-EC"/>
</dbReference>
<keyword evidence="11" id="KW-1185">Reference proteome</keyword>
<evidence type="ECO:0000256" key="7">
    <source>
        <dbReference type="ARBA" id="ARBA00038878"/>
    </source>
</evidence>
<dbReference type="AlphaFoldDB" id="A0A183IG49"/>
<dbReference type="Gene3D" id="3.50.50.60">
    <property type="entry name" value="FAD/NAD(P)-binding domain"/>
    <property type="match status" value="1"/>
</dbReference>
<evidence type="ECO:0000256" key="2">
    <source>
        <dbReference type="ARBA" id="ARBA00022630"/>
    </source>
</evidence>
<evidence type="ECO:0000256" key="3">
    <source>
        <dbReference type="ARBA" id="ARBA00022827"/>
    </source>
</evidence>
<dbReference type="PANTHER" id="PTHR43104">
    <property type="entry name" value="L-2-HYDROXYGLUTARATE DEHYDROGENASE, MITOCHONDRIAL"/>
    <property type="match status" value="1"/>
</dbReference>
<evidence type="ECO:0000259" key="9">
    <source>
        <dbReference type="Pfam" id="PF01266"/>
    </source>
</evidence>
<sequence>NEQFDIVVVGGGIVGCAAARELSIRHPIFKIAVVDKEDKLAFHQSSRNSGVIHAGIYYAPGSLKAKLCVRGSELAYKYLAENNIPYKRCGKLIVAVEPEEVPRLHDLFERGQKNNVRDLKIIEQADIIQYEPHCRGLKAIWSPHTGIVDWGRVTHSFGDDVVKRGGKLFLNFKVLRAKYVITCCGLQSDRVAALTGCSPIPKIVPFRGEYLLLKPEKRYLIRGNIYPVPNPTLPFLGVHFTPRMNGDVWLGPNAVLAYKREGYKYRDISIADLIDSLAFRGMQKLAFKYLQYGFSEMYRGIFISAQVKQLQRYVPELHLSDVSRGPAGVRAQALDASGKLVDDFIFDYGKGALSHRVLHVRNAPSPAATSSLAIAEAICEKAKEQFQL</sequence>
<dbReference type="Pfam" id="PF01266">
    <property type="entry name" value="DAO"/>
    <property type="match status" value="1"/>
</dbReference>
<evidence type="ECO:0000256" key="1">
    <source>
        <dbReference type="ARBA" id="ARBA00001974"/>
    </source>
</evidence>
<reference evidence="12" key="1">
    <citation type="submission" date="2016-06" db="UniProtKB">
        <authorList>
            <consortium name="WormBaseParasite"/>
        </authorList>
    </citation>
    <scope>IDENTIFICATION</scope>
</reference>
<keyword evidence="2" id="KW-0285">Flavoprotein</keyword>
<comment type="similarity">
    <text evidence="6">Belongs to the L2HGDH family.</text>
</comment>
<dbReference type="SUPFAM" id="SSF51905">
    <property type="entry name" value="FAD/NAD(P)-binding domain"/>
    <property type="match status" value="1"/>
</dbReference>